<accession>A0AAN8S831</accession>
<evidence type="ECO:0000256" key="2">
    <source>
        <dbReference type="ARBA" id="ARBA00022475"/>
    </source>
</evidence>
<keyword evidence="6 10" id="KW-1133">Transmembrane helix</keyword>
<reference evidence="11 12" key="1">
    <citation type="submission" date="2023-10" db="EMBL/GenBank/DDBJ databases">
        <title>Genomes of two closely related lineages of the louse Polyplax serrata with different host specificities.</title>
        <authorList>
            <person name="Martinu J."/>
            <person name="Tarabai H."/>
            <person name="Stefka J."/>
            <person name="Hypsa V."/>
        </authorList>
    </citation>
    <scope>NUCLEOTIDE SEQUENCE [LARGE SCALE GENOMIC DNA]</scope>
    <source>
        <strain evidence="11">HR10_N</strain>
    </source>
</reference>
<keyword evidence="4 10" id="KW-0812">Transmembrane</keyword>
<comment type="similarity">
    <text evidence="10">Belongs to the insect chemoreceptor superfamily. Heteromeric odorant receptor channel (TC 1.A.69) family.</text>
</comment>
<keyword evidence="3 10" id="KW-0716">Sensory transduction</keyword>
<evidence type="ECO:0000256" key="3">
    <source>
        <dbReference type="ARBA" id="ARBA00022606"/>
    </source>
</evidence>
<evidence type="ECO:0000256" key="4">
    <source>
        <dbReference type="ARBA" id="ARBA00022692"/>
    </source>
</evidence>
<organism evidence="11 12">
    <name type="scientific">Polyplax serrata</name>
    <name type="common">Common mouse louse</name>
    <dbReference type="NCBI Taxonomy" id="468196"/>
    <lineage>
        <taxon>Eukaryota</taxon>
        <taxon>Metazoa</taxon>
        <taxon>Ecdysozoa</taxon>
        <taxon>Arthropoda</taxon>
        <taxon>Hexapoda</taxon>
        <taxon>Insecta</taxon>
        <taxon>Pterygota</taxon>
        <taxon>Neoptera</taxon>
        <taxon>Paraneoptera</taxon>
        <taxon>Psocodea</taxon>
        <taxon>Troctomorpha</taxon>
        <taxon>Phthiraptera</taxon>
        <taxon>Anoplura</taxon>
        <taxon>Polyplacidae</taxon>
        <taxon>Polyplax</taxon>
    </lineage>
</organism>
<evidence type="ECO:0000256" key="10">
    <source>
        <dbReference type="RuleBase" id="RU351113"/>
    </source>
</evidence>
<keyword evidence="8 10" id="KW-0675">Receptor</keyword>
<sequence length="457" mass="53721">MFGAVHFHFQFSSRMKPKTDLWNFEYSANFNILYYLGIWQIESGDAKKDYAHLIYRHVCFVALFTAIALQLIDFWMAIGDVDRMTYNLCTSTITTGSFFHFILQLTHSNELNELRRRLWLDFYMYDEEEDMAIKQQIFKEMKFISRLFHLAAIFFYPVCMLQGYFSYLWGPREFPFPAFMPFHLDSDSQYIGPFLVELIIGVIVLFGTIDSNLLVFGLSLQLVTLYKLLQKDLGKLNEVDYDEGNVKGEYKEINYVLRRIKMEQSIKELISRLTTLTGYVNTFRSCMTAPSVLPFICGFILMITNGVQVIQMSYAFNYRLIYEMVYLVLIFVDLFYFCYYITMLNSEVSELVQVELSVKQKRCSPDESRLFFFLFEILNVADAAYFSGWYKLDVKFQKYILLMMLQAQRAPRFSAGKLVSINLNTYLLLLKHTYSSLMLFRQLDTSQKAVQNAAMMS</sequence>
<evidence type="ECO:0000256" key="9">
    <source>
        <dbReference type="ARBA" id="ARBA00023224"/>
    </source>
</evidence>
<dbReference type="PANTHER" id="PTHR21137:SF35">
    <property type="entry name" value="ODORANT RECEPTOR 19A-RELATED"/>
    <property type="match status" value="1"/>
</dbReference>
<gene>
    <name evidence="11" type="ORF">RUM43_010471</name>
</gene>
<protein>
    <recommendedName>
        <fullName evidence="10">Odorant receptor</fullName>
    </recommendedName>
</protein>
<dbReference type="GO" id="GO:0005886">
    <property type="term" value="C:plasma membrane"/>
    <property type="evidence" value="ECO:0007669"/>
    <property type="project" value="UniProtKB-SubCell"/>
</dbReference>
<feature type="transmembrane region" description="Helical" evidence="10">
    <location>
        <begin position="190"/>
        <end position="209"/>
    </location>
</feature>
<feature type="transmembrane region" description="Helical" evidence="10">
    <location>
        <begin position="53"/>
        <end position="78"/>
    </location>
</feature>
<feature type="transmembrane region" description="Helical" evidence="10">
    <location>
        <begin position="21"/>
        <end position="41"/>
    </location>
</feature>
<dbReference type="Proteomes" id="UP001372834">
    <property type="component" value="Unassembled WGS sequence"/>
</dbReference>
<dbReference type="Pfam" id="PF02949">
    <property type="entry name" value="7tm_6"/>
    <property type="match status" value="2"/>
</dbReference>
<dbReference type="PANTHER" id="PTHR21137">
    <property type="entry name" value="ODORANT RECEPTOR"/>
    <property type="match status" value="1"/>
</dbReference>
<dbReference type="InterPro" id="IPR004117">
    <property type="entry name" value="7tm6_olfct_rcpt"/>
</dbReference>
<evidence type="ECO:0000256" key="8">
    <source>
        <dbReference type="ARBA" id="ARBA00023170"/>
    </source>
</evidence>
<dbReference type="EMBL" id="JAWJWE010000004">
    <property type="protein sequence ID" value="KAK6636808.1"/>
    <property type="molecule type" value="Genomic_DNA"/>
</dbReference>
<keyword evidence="9 10" id="KW-0807">Transducer</keyword>
<evidence type="ECO:0000256" key="1">
    <source>
        <dbReference type="ARBA" id="ARBA00004651"/>
    </source>
</evidence>
<dbReference type="GO" id="GO:0007165">
    <property type="term" value="P:signal transduction"/>
    <property type="evidence" value="ECO:0007669"/>
    <property type="project" value="UniProtKB-KW"/>
</dbReference>
<dbReference type="AlphaFoldDB" id="A0AAN8S831"/>
<keyword evidence="2" id="KW-1003">Cell membrane</keyword>
<feature type="transmembrane region" description="Helical" evidence="10">
    <location>
        <begin position="147"/>
        <end position="170"/>
    </location>
</feature>
<proteinExistence type="inferred from homology"/>
<feature type="transmembrane region" description="Helical" evidence="10">
    <location>
        <begin position="292"/>
        <end position="314"/>
    </location>
</feature>
<name>A0AAN8S831_POLSC</name>
<evidence type="ECO:0000256" key="5">
    <source>
        <dbReference type="ARBA" id="ARBA00022725"/>
    </source>
</evidence>
<evidence type="ECO:0000256" key="7">
    <source>
        <dbReference type="ARBA" id="ARBA00023136"/>
    </source>
</evidence>
<keyword evidence="7 10" id="KW-0472">Membrane</keyword>
<evidence type="ECO:0000256" key="6">
    <source>
        <dbReference type="ARBA" id="ARBA00022989"/>
    </source>
</evidence>
<evidence type="ECO:0000313" key="11">
    <source>
        <dbReference type="EMBL" id="KAK6636808.1"/>
    </source>
</evidence>
<feature type="transmembrane region" description="Helical" evidence="10">
    <location>
        <begin position="320"/>
        <end position="341"/>
    </location>
</feature>
<comment type="caution">
    <text evidence="10">Lacks conserved residue(s) required for the propagation of feature annotation.</text>
</comment>
<dbReference type="GO" id="GO:0004984">
    <property type="term" value="F:olfactory receptor activity"/>
    <property type="evidence" value="ECO:0007669"/>
    <property type="project" value="InterPro"/>
</dbReference>
<evidence type="ECO:0000313" key="12">
    <source>
        <dbReference type="Proteomes" id="UP001372834"/>
    </source>
</evidence>
<keyword evidence="5 10" id="KW-0552">Olfaction</keyword>
<comment type="caution">
    <text evidence="11">The sequence shown here is derived from an EMBL/GenBank/DDBJ whole genome shotgun (WGS) entry which is preliminary data.</text>
</comment>
<comment type="subcellular location">
    <subcellularLocation>
        <location evidence="1 10">Cell membrane</location>
        <topology evidence="1 10">Multi-pass membrane protein</topology>
    </subcellularLocation>
</comment>
<dbReference type="GO" id="GO:0005549">
    <property type="term" value="F:odorant binding"/>
    <property type="evidence" value="ECO:0007669"/>
    <property type="project" value="InterPro"/>
</dbReference>